<evidence type="ECO:0000256" key="2">
    <source>
        <dbReference type="ARBA" id="ARBA00023015"/>
    </source>
</evidence>
<dbReference type="InterPro" id="IPR005119">
    <property type="entry name" value="LysR_subst-bd"/>
</dbReference>
<proteinExistence type="inferred from homology"/>
<dbReference type="SUPFAM" id="SSF46785">
    <property type="entry name" value="Winged helix' DNA-binding domain"/>
    <property type="match status" value="1"/>
</dbReference>
<dbReference type="InterPro" id="IPR036388">
    <property type="entry name" value="WH-like_DNA-bd_sf"/>
</dbReference>
<keyword evidence="4" id="KW-0804">Transcription</keyword>
<evidence type="ECO:0000256" key="1">
    <source>
        <dbReference type="ARBA" id="ARBA00009437"/>
    </source>
</evidence>
<name>A0A0U2P260_9BACT</name>
<protein>
    <submittedName>
        <fullName evidence="6">Putative LysR family transcriptional regulator</fullName>
    </submittedName>
</protein>
<organism evidence="6">
    <name type="scientific">uncultured bacterium EIL4H10</name>
    <dbReference type="NCBI Taxonomy" id="1768203"/>
    <lineage>
        <taxon>Bacteria</taxon>
        <taxon>environmental samples</taxon>
    </lineage>
</organism>
<comment type="similarity">
    <text evidence="1">Belongs to the LysR transcriptional regulatory family.</text>
</comment>
<keyword evidence="3" id="KW-0238">DNA-binding</keyword>
<reference evidence="6" key="1">
    <citation type="journal article" date="2016" name="ISME J.">
        <title>Functional metagenomic screen reveals new and diverse microbial rhodopsins.</title>
        <authorList>
            <person name="Pushkarev A."/>
            <person name="Beja O."/>
        </authorList>
    </citation>
    <scope>NUCLEOTIDE SEQUENCE</scope>
</reference>
<dbReference type="Pfam" id="PF03466">
    <property type="entry name" value="LysR_substrate"/>
    <property type="match status" value="1"/>
</dbReference>
<dbReference type="PANTHER" id="PTHR30537">
    <property type="entry name" value="HTH-TYPE TRANSCRIPTIONAL REGULATOR"/>
    <property type="match status" value="1"/>
</dbReference>
<dbReference type="SUPFAM" id="SSF53850">
    <property type="entry name" value="Periplasmic binding protein-like II"/>
    <property type="match status" value="1"/>
</dbReference>
<dbReference type="InterPro" id="IPR058163">
    <property type="entry name" value="LysR-type_TF_proteobact-type"/>
</dbReference>
<dbReference type="GO" id="GO:0003700">
    <property type="term" value="F:DNA-binding transcription factor activity"/>
    <property type="evidence" value="ECO:0007669"/>
    <property type="project" value="InterPro"/>
</dbReference>
<keyword evidence="2" id="KW-0805">Transcription regulation</keyword>
<evidence type="ECO:0000313" key="6">
    <source>
        <dbReference type="EMBL" id="ALS56262.1"/>
    </source>
</evidence>
<dbReference type="Pfam" id="PF00126">
    <property type="entry name" value="HTH_1"/>
    <property type="match status" value="1"/>
</dbReference>
<dbReference type="Gene3D" id="1.10.10.10">
    <property type="entry name" value="Winged helix-like DNA-binding domain superfamily/Winged helix DNA-binding domain"/>
    <property type="match status" value="1"/>
</dbReference>
<dbReference type="CDD" id="cd08422">
    <property type="entry name" value="PBP2_CrgA_like"/>
    <property type="match status" value="1"/>
</dbReference>
<dbReference type="Gene3D" id="3.40.190.290">
    <property type="match status" value="1"/>
</dbReference>
<sequence>MSQIEELRAFVTIVETGSLTQAADRLGIAVSAVSRRLRDLELRLGAALIQRSTRRLYLNETGQVFFERCKLILSDLEDAQQEVSNAGGSLSGLLRVSAPLSFGLAHMSSAIAQFMHANPEVRIEMDLSDKRVDLIAEGFDVAIRIGTLTDSSLIARKISNVRFLPAAAPLLVDQLPALSSPEDLQHVPALIYSNDRNPQEWHYTAPDGKTGVLRVVSKMSANNGDVLRELAIAGHGMVNLPQFLHYEALNRGLLRPLFADYTWTNFDIFAVYPKTTILPKRTRAFVDFMASLYGTNPYWHTVNSQ</sequence>
<dbReference type="GO" id="GO:0003677">
    <property type="term" value="F:DNA binding"/>
    <property type="evidence" value="ECO:0007669"/>
    <property type="project" value="UniProtKB-KW"/>
</dbReference>
<dbReference type="FunFam" id="1.10.10.10:FF:000001">
    <property type="entry name" value="LysR family transcriptional regulator"/>
    <property type="match status" value="1"/>
</dbReference>
<feature type="domain" description="HTH lysR-type" evidence="5">
    <location>
        <begin position="1"/>
        <end position="59"/>
    </location>
</feature>
<evidence type="ECO:0000259" key="5">
    <source>
        <dbReference type="PROSITE" id="PS50931"/>
    </source>
</evidence>
<dbReference type="PANTHER" id="PTHR30537:SF5">
    <property type="entry name" value="HTH-TYPE TRANSCRIPTIONAL ACTIVATOR TTDR-RELATED"/>
    <property type="match status" value="1"/>
</dbReference>
<dbReference type="PROSITE" id="PS50931">
    <property type="entry name" value="HTH_LYSR"/>
    <property type="match status" value="1"/>
</dbReference>
<dbReference type="InterPro" id="IPR000847">
    <property type="entry name" value="LysR_HTH_N"/>
</dbReference>
<dbReference type="InterPro" id="IPR036390">
    <property type="entry name" value="WH_DNA-bd_sf"/>
</dbReference>
<dbReference type="AlphaFoldDB" id="A0A0U2P260"/>
<evidence type="ECO:0000256" key="4">
    <source>
        <dbReference type="ARBA" id="ARBA00023163"/>
    </source>
</evidence>
<evidence type="ECO:0000256" key="3">
    <source>
        <dbReference type="ARBA" id="ARBA00023125"/>
    </source>
</evidence>
<accession>A0A0U2P260</accession>
<dbReference type="EMBL" id="KT201092">
    <property type="protein sequence ID" value="ALS56262.1"/>
    <property type="molecule type" value="Genomic_DNA"/>
</dbReference>